<dbReference type="GO" id="GO:0009253">
    <property type="term" value="P:peptidoglycan catabolic process"/>
    <property type="evidence" value="ECO:0007669"/>
    <property type="project" value="InterPro"/>
</dbReference>
<protein>
    <recommendedName>
        <fullName evidence="1">N-acetylmuramoyl-L-alanine amidase domain-containing protein</fullName>
    </recommendedName>
</protein>
<dbReference type="Pfam" id="PF01510">
    <property type="entry name" value="Amidase_2"/>
    <property type="match status" value="1"/>
</dbReference>
<keyword evidence="3" id="KW-1185">Reference proteome</keyword>
<accession>A0A1Q9F6Q9</accession>
<organism evidence="2 3">
    <name type="scientific">Symbiodinium microadriaticum</name>
    <name type="common">Dinoflagellate</name>
    <name type="synonym">Zooxanthella microadriatica</name>
    <dbReference type="NCBI Taxonomy" id="2951"/>
    <lineage>
        <taxon>Eukaryota</taxon>
        <taxon>Sar</taxon>
        <taxon>Alveolata</taxon>
        <taxon>Dinophyceae</taxon>
        <taxon>Suessiales</taxon>
        <taxon>Symbiodiniaceae</taxon>
        <taxon>Symbiodinium</taxon>
    </lineage>
</organism>
<gene>
    <name evidence="2" type="ORF">AK812_SmicGene419</name>
</gene>
<dbReference type="AlphaFoldDB" id="A0A1Q9F6Q9"/>
<proteinExistence type="predicted"/>
<dbReference type="GO" id="GO:0008745">
    <property type="term" value="F:N-acetylmuramoyl-L-alanine amidase activity"/>
    <property type="evidence" value="ECO:0007669"/>
    <property type="project" value="InterPro"/>
</dbReference>
<name>A0A1Q9F6Q9_SYMMI</name>
<dbReference type="Gene3D" id="3.40.80.10">
    <property type="entry name" value="Peptidoglycan recognition protein-like"/>
    <property type="match status" value="1"/>
</dbReference>
<reference evidence="2 3" key="1">
    <citation type="submission" date="2016-02" db="EMBL/GenBank/DDBJ databases">
        <title>Genome analysis of coral dinoflagellate symbionts highlights evolutionary adaptations to a symbiotic lifestyle.</title>
        <authorList>
            <person name="Aranda M."/>
            <person name="Li Y."/>
            <person name="Liew Y.J."/>
            <person name="Baumgarten S."/>
            <person name="Simakov O."/>
            <person name="Wilson M."/>
            <person name="Piel J."/>
            <person name="Ashoor H."/>
            <person name="Bougouffa S."/>
            <person name="Bajic V.B."/>
            <person name="Ryu T."/>
            <person name="Ravasi T."/>
            <person name="Bayer T."/>
            <person name="Micklem G."/>
            <person name="Kim H."/>
            <person name="Bhak J."/>
            <person name="Lajeunesse T.C."/>
            <person name="Voolstra C.R."/>
        </authorList>
    </citation>
    <scope>NUCLEOTIDE SEQUENCE [LARGE SCALE GENOMIC DNA]</scope>
    <source>
        <strain evidence="2 3">CCMP2467</strain>
    </source>
</reference>
<evidence type="ECO:0000259" key="1">
    <source>
        <dbReference type="Pfam" id="PF01510"/>
    </source>
</evidence>
<dbReference type="OrthoDB" id="412369at2759"/>
<dbReference type="Gene3D" id="3.40.50.1460">
    <property type="match status" value="1"/>
</dbReference>
<dbReference type="Proteomes" id="UP000186817">
    <property type="component" value="Unassembled WGS sequence"/>
</dbReference>
<dbReference type="InterPro" id="IPR002502">
    <property type="entry name" value="Amidase_domain"/>
</dbReference>
<dbReference type="SUPFAM" id="SSF55846">
    <property type="entry name" value="N-acetylmuramoyl-L-alanine amidase-like"/>
    <property type="match status" value="1"/>
</dbReference>
<dbReference type="EMBL" id="LSRX01000004">
    <property type="protein sequence ID" value="OLQ15374.1"/>
    <property type="molecule type" value="Genomic_DNA"/>
</dbReference>
<sequence>MSKEEIKVKKMRGYSAPQVYWNKSSLDLLCVESGVEESQRAMAVSQDGAVEISPEWPELANVQRRLNESKARNDPELQSCLEFLLNELATMSPDNLKSLENFALKQKQCQERRKFNRAVGLVGGDPCDLRDRSQKLMDDEHVDKLNTADLEKEVTMCLKAALQQDCLDDKMFPSTDTVDTFLDAAGFFDKIENGGLYFLYYAGHGFEVNDEFYFIPGKPKTIQSCVKLSDVLEQFKRFYDCTFVICINSCRSPLVGDFKDSICNTFVNKPGSCVSFNNYVLMFPTASGVPAVEAVNSDTGNARTFPKIVRELLPTLMTKDSAALLAALNGFAKRFKEEAQDNPALYFYPSAHGKPPTMGYTELWGLWHQVEKDIQQTVPYRTVPILDYRKDHRRRVNRMTADLALELPSPGRKPPVCIILGHTRGLSWKDYVARFIGSGMSANYLITTEGRPHLLVAEEHMAWDYNLAYWGGSGFVEGEGFMESKGKLNELKTYSISIALELRDQEEYNDAQYQALTQLLLDISGRWKLEPWNILGADEVGQDPDDPEPGPGKQINWRPLMDEGFSLKVSLPLERESGGSEASKLHGELPKKLEEWGYAFGPREAGAKRVFLEKRRAAFSHRYGIQDKDGLLVDAVDALLQQRSSRRDISSSAACNC</sequence>
<evidence type="ECO:0000313" key="3">
    <source>
        <dbReference type="Proteomes" id="UP000186817"/>
    </source>
</evidence>
<dbReference type="InterPro" id="IPR036505">
    <property type="entry name" value="Amidase/PGRP_sf"/>
</dbReference>
<feature type="domain" description="N-acetylmuramoyl-L-alanine amidase" evidence="1">
    <location>
        <begin position="414"/>
        <end position="547"/>
    </location>
</feature>
<comment type="caution">
    <text evidence="2">The sequence shown here is derived from an EMBL/GenBank/DDBJ whole genome shotgun (WGS) entry which is preliminary data.</text>
</comment>
<evidence type="ECO:0000313" key="2">
    <source>
        <dbReference type="EMBL" id="OLQ15374.1"/>
    </source>
</evidence>